<evidence type="ECO:0000256" key="1">
    <source>
        <dbReference type="ARBA" id="ARBA00004167"/>
    </source>
</evidence>
<keyword evidence="5 7" id="KW-0472">Membrane</keyword>
<sequence>MATNTTIPAPLSWTPSSYWDGNDGSWNSFIVQIGTPAQEFRVLPSTADQETWIPVPEGCTTAFPDDPGYCGYPRGTMPVDGLNSSGFATNESSSWEQIGSGIYTLNSQEAELGYGGNGLYGLDTVVWGNSSSSISLTGQVVAGIADPSFWLGIAGIGPKPINFTEFNDPIDSFLSTLVNESKIPSLSWAYTAGAAYRDRASASLTLGGHDTNRYTGGLSIPMDADNSRPLLAAVTGVTGENTLNGTISLWERATMHFIDSTVPHIWVPENTIDLWTSAFGLTYDNETDLYLVNNTIHTQLLELNPTITFTLGATTGATVSSSQSIRLPYAAFDLEASYPFYTNATNYFPIRRAANSTQYTIGRTFFQEAYVIADFGRNNFTVAQASFDSLSDPRLVAISQPPANTTTSPTTSTSSKALSAGAIAGIAIGAVAGLVFLGLVLWFFFLIRKKRRHQQDQHHPPSPIPPPATPDHDLKPTLHSHNSELAADSPAIHEAHGSKAILHSELESPPIHNEVDGSTAKWGSHGVQELHTPPIPGSGRGYGMQELGGQAVGHESGYLVEAPGSEGRWAELEGSEAREKR</sequence>
<feature type="compositionally biased region" description="Pro residues" evidence="6">
    <location>
        <begin position="460"/>
        <end position="469"/>
    </location>
</feature>
<dbReference type="InterPro" id="IPR051694">
    <property type="entry name" value="Immunoregulatory_rcpt-like"/>
</dbReference>
<dbReference type="OrthoDB" id="4074350at2759"/>
<feature type="region of interest" description="Disordered" evidence="6">
    <location>
        <begin position="562"/>
        <end position="581"/>
    </location>
</feature>
<dbReference type="InterPro" id="IPR033121">
    <property type="entry name" value="PEPTIDASE_A1"/>
</dbReference>
<dbReference type="InterPro" id="IPR034164">
    <property type="entry name" value="Pepsin-like_dom"/>
</dbReference>
<evidence type="ECO:0000313" key="9">
    <source>
        <dbReference type="EMBL" id="USW48871.1"/>
    </source>
</evidence>
<feature type="region of interest" description="Disordered" evidence="6">
    <location>
        <begin position="509"/>
        <end position="549"/>
    </location>
</feature>
<feature type="region of interest" description="Disordered" evidence="6">
    <location>
        <begin position="454"/>
        <end position="479"/>
    </location>
</feature>
<dbReference type="Pfam" id="PF00026">
    <property type="entry name" value="Asp"/>
    <property type="match status" value="1"/>
</dbReference>
<evidence type="ECO:0000256" key="3">
    <source>
        <dbReference type="ARBA" id="ARBA00022692"/>
    </source>
</evidence>
<evidence type="ECO:0000256" key="2">
    <source>
        <dbReference type="ARBA" id="ARBA00007447"/>
    </source>
</evidence>
<dbReference type="CDD" id="cd05471">
    <property type="entry name" value="pepsin_like"/>
    <property type="match status" value="1"/>
</dbReference>
<dbReference type="GO" id="GO:0016020">
    <property type="term" value="C:membrane"/>
    <property type="evidence" value="ECO:0007669"/>
    <property type="project" value="UniProtKB-SubCell"/>
</dbReference>
<dbReference type="PANTHER" id="PTHR15549:SF6">
    <property type="entry name" value="MID2 DOMAIN-CONTAINING PROTEIN"/>
    <property type="match status" value="1"/>
</dbReference>
<dbReference type="InterPro" id="IPR021109">
    <property type="entry name" value="Peptidase_aspartic_dom_sf"/>
</dbReference>
<comment type="subcellular location">
    <subcellularLocation>
        <location evidence="1">Membrane</location>
        <topology evidence="1">Single-pass membrane protein</topology>
    </subcellularLocation>
</comment>
<evidence type="ECO:0000256" key="5">
    <source>
        <dbReference type="ARBA" id="ARBA00023136"/>
    </source>
</evidence>
<accession>A0A9Q9EEJ7</accession>
<evidence type="ECO:0000256" key="6">
    <source>
        <dbReference type="SAM" id="MobiDB-lite"/>
    </source>
</evidence>
<feature type="domain" description="Peptidase A1" evidence="8">
    <location>
        <begin position="27"/>
        <end position="383"/>
    </location>
</feature>
<dbReference type="PROSITE" id="PS51767">
    <property type="entry name" value="PEPTIDASE_A1"/>
    <property type="match status" value="1"/>
</dbReference>
<evidence type="ECO:0000256" key="4">
    <source>
        <dbReference type="ARBA" id="ARBA00022989"/>
    </source>
</evidence>
<comment type="similarity">
    <text evidence="2">Belongs to the peptidase A1 family.</text>
</comment>
<protein>
    <submittedName>
        <fullName evidence="9">Aspartic peptidase A1 family, aspartic peptidase domain superfamily</fullName>
    </submittedName>
</protein>
<gene>
    <name evidence="9" type="ORF">Slin15195_G021900</name>
</gene>
<dbReference type="GO" id="GO:0006508">
    <property type="term" value="P:proteolysis"/>
    <property type="evidence" value="ECO:0007669"/>
    <property type="project" value="InterPro"/>
</dbReference>
<dbReference type="InterPro" id="IPR001461">
    <property type="entry name" value="Aspartic_peptidase_A1"/>
</dbReference>
<dbReference type="AlphaFoldDB" id="A0A9Q9EEJ7"/>
<keyword evidence="4 7" id="KW-1133">Transmembrane helix</keyword>
<dbReference type="Proteomes" id="UP001056384">
    <property type="component" value="Chromosome 2"/>
</dbReference>
<feature type="transmembrane region" description="Helical" evidence="7">
    <location>
        <begin position="422"/>
        <end position="447"/>
    </location>
</feature>
<dbReference type="PANTHER" id="PTHR15549">
    <property type="entry name" value="PAIRED IMMUNOGLOBULIN-LIKE TYPE 2 RECEPTOR"/>
    <property type="match status" value="1"/>
</dbReference>
<dbReference type="SUPFAM" id="SSF50630">
    <property type="entry name" value="Acid proteases"/>
    <property type="match status" value="1"/>
</dbReference>
<feature type="compositionally biased region" description="Basic and acidic residues" evidence="6">
    <location>
        <begin position="568"/>
        <end position="581"/>
    </location>
</feature>
<dbReference type="EMBL" id="CP099419">
    <property type="protein sequence ID" value="USW48871.1"/>
    <property type="molecule type" value="Genomic_DNA"/>
</dbReference>
<evidence type="ECO:0000259" key="8">
    <source>
        <dbReference type="PROSITE" id="PS51767"/>
    </source>
</evidence>
<keyword evidence="10" id="KW-1185">Reference proteome</keyword>
<proteinExistence type="inferred from homology"/>
<dbReference type="GO" id="GO:0071944">
    <property type="term" value="C:cell periphery"/>
    <property type="evidence" value="ECO:0007669"/>
    <property type="project" value="UniProtKB-ARBA"/>
</dbReference>
<evidence type="ECO:0000256" key="7">
    <source>
        <dbReference type="SAM" id="Phobius"/>
    </source>
</evidence>
<keyword evidence="3 7" id="KW-0812">Transmembrane</keyword>
<dbReference type="PRINTS" id="PR00792">
    <property type="entry name" value="PEPSIN"/>
</dbReference>
<reference evidence="9" key="1">
    <citation type="submission" date="2022-06" db="EMBL/GenBank/DDBJ databases">
        <title>Complete genome sequences of two strains of the flax pathogen Septoria linicola.</title>
        <authorList>
            <person name="Lapalu N."/>
            <person name="Simon A."/>
            <person name="Demenou B."/>
            <person name="Paumier D."/>
            <person name="Guillot M.-P."/>
            <person name="Gout L."/>
            <person name="Valade R."/>
        </authorList>
    </citation>
    <scope>NUCLEOTIDE SEQUENCE</scope>
    <source>
        <strain evidence="9">SE15195</strain>
    </source>
</reference>
<name>A0A9Q9EEJ7_9PEZI</name>
<dbReference type="GO" id="GO:0004190">
    <property type="term" value="F:aspartic-type endopeptidase activity"/>
    <property type="evidence" value="ECO:0007669"/>
    <property type="project" value="InterPro"/>
</dbReference>
<dbReference type="Gene3D" id="2.40.70.10">
    <property type="entry name" value="Acid Proteases"/>
    <property type="match status" value="2"/>
</dbReference>
<evidence type="ECO:0000313" key="10">
    <source>
        <dbReference type="Proteomes" id="UP001056384"/>
    </source>
</evidence>
<organism evidence="9 10">
    <name type="scientific">Septoria linicola</name>
    <dbReference type="NCBI Taxonomy" id="215465"/>
    <lineage>
        <taxon>Eukaryota</taxon>
        <taxon>Fungi</taxon>
        <taxon>Dikarya</taxon>
        <taxon>Ascomycota</taxon>
        <taxon>Pezizomycotina</taxon>
        <taxon>Dothideomycetes</taxon>
        <taxon>Dothideomycetidae</taxon>
        <taxon>Mycosphaerellales</taxon>
        <taxon>Mycosphaerellaceae</taxon>
        <taxon>Septoria</taxon>
    </lineage>
</organism>